<keyword evidence="1" id="KW-0723">Serine/threonine-protein kinase</keyword>
<evidence type="ECO:0000313" key="7">
    <source>
        <dbReference type="EMBL" id="KAJ4489133.1"/>
    </source>
</evidence>
<keyword evidence="5" id="KW-0067">ATP-binding</keyword>
<dbReference type="CDD" id="cd04515">
    <property type="entry name" value="Alpha_kinase"/>
    <property type="match status" value="1"/>
</dbReference>
<comment type="caution">
    <text evidence="7">The sequence shown here is derived from an EMBL/GenBank/DDBJ whole genome shotgun (WGS) entry which is preliminary data.</text>
</comment>
<organism evidence="7 8">
    <name type="scientific">Lentinula lateritia</name>
    <dbReference type="NCBI Taxonomy" id="40482"/>
    <lineage>
        <taxon>Eukaryota</taxon>
        <taxon>Fungi</taxon>
        <taxon>Dikarya</taxon>
        <taxon>Basidiomycota</taxon>
        <taxon>Agaricomycotina</taxon>
        <taxon>Agaricomycetes</taxon>
        <taxon>Agaricomycetidae</taxon>
        <taxon>Agaricales</taxon>
        <taxon>Marasmiineae</taxon>
        <taxon>Omphalotaceae</taxon>
        <taxon>Lentinula</taxon>
    </lineage>
</organism>
<evidence type="ECO:0000256" key="5">
    <source>
        <dbReference type="ARBA" id="ARBA00022840"/>
    </source>
</evidence>
<keyword evidence="3" id="KW-0547">Nucleotide-binding</keyword>
<dbReference type="Gene3D" id="3.20.200.10">
    <property type="entry name" value="MHCK/EF2 kinase"/>
    <property type="match status" value="1"/>
</dbReference>
<evidence type="ECO:0000259" key="6">
    <source>
        <dbReference type="PROSITE" id="PS51158"/>
    </source>
</evidence>
<keyword evidence="2" id="KW-0808">Transferase</keyword>
<evidence type="ECO:0000256" key="1">
    <source>
        <dbReference type="ARBA" id="ARBA00022527"/>
    </source>
</evidence>
<feature type="domain" description="Alpha-type protein kinase" evidence="6">
    <location>
        <begin position="1"/>
        <end position="200"/>
    </location>
</feature>
<keyword evidence="8" id="KW-1185">Reference proteome</keyword>
<sequence>ALFMHKPVGSSNDLNKAGLHAELDLLVQGNGFAQSFKLRASAVGLKLPDIKYNAENAFVGTITTPLPASPLPVDDAVVEFDEDRSLLFDTFLVVPLLQTRGIFTERKFSGNMQTGDNTDYVGEVVDAFAHHFLEETSCMFMLADIQGVVGPDCSITLFDPQAHSTAGDSGKWDQGSNVIKKFCDEHHCNRVCRQLKLKSLKDQYHDSSCSPRNGSLAFILGE</sequence>
<proteinExistence type="predicted"/>
<dbReference type="Pfam" id="PF02816">
    <property type="entry name" value="Alpha_kinase"/>
    <property type="match status" value="1"/>
</dbReference>
<dbReference type="InterPro" id="IPR011009">
    <property type="entry name" value="Kinase-like_dom_sf"/>
</dbReference>
<reference evidence="7" key="1">
    <citation type="submission" date="2022-08" db="EMBL/GenBank/DDBJ databases">
        <title>A Global Phylogenomic Analysis of the Shiitake Genus Lentinula.</title>
        <authorList>
            <consortium name="DOE Joint Genome Institute"/>
            <person name="Sierra-Patev S."/>
            <person name="Min B."/>
            <person name="Naranjo-Ortiz M."/>
            <person name="Looney B."/>
            <person name="Konkel Z."/>
            <person name="Slot J.C."/>
            <person name="Sakamoto Y."/>
            <person name="Steenwyk J.L."/>
            <person name="Rokas A."/>
            <person name="Carro J."/>
            <person name="Camarero S."/>
            <person name="Ferreira P."/>
            <person name="Molpeceres G."/>
            <person name="Ruiz-Duenas F.J."/>
            <person name="Serrano A."/>
            <person name="Henrissat B."/>
            <person name="Drula E."/>
            <person name="Hughes K.W."/>
            <person name="Mata J.L."/>
            <person name="Ishikawa N.K."/>
            <person name="Vargas-Isla R."/>
            <person name="Ushijima S."/>
            <person name="Smith C.A."/>
            <person name="Ahrendt S."/>
            <person name="Andreopoulos W."/>
            <person name="He G."/>
            <person name="Labutti K."/>
            <person name="Lipzen A."/>
            <person name="Ng V."/>
            <person name="Riley R."/>
            <person name="Sandor L."/>
            <person name="Barry K."/>
            <person name="Martinez A.T."/>
            <person name="Xiao Y."/>
            <person name="Gibbons J.G."/>
            <person name="Terashima K."/>
            <person name="Grigoriev I.V."/>
            <person name="Hibbett D.S."/>
        </authorList>
    </citation>
    <scope>NUCLEOTIDE SEQUENCE</scope>
    <source>
        <strain evidence="7">RHP3577 ss4</strain>
    </source>
</reference>
<dbReference type="PANTHER" id="PTHR45992">
    <property type="entry name" value="EUKARYOTIC ELONGATION FACTOR 2 KINASE-RELATED"/>
    <property type="match status" value="1"/>
</dbReference>
<evidence type="ECO:0000256" key="4">
    <source>
        <dbReference type="ARBA" id="ARBA00022777"/>
    </source>
</evidence>
<evidence type="ECO:0000256" key="3">
    <source>
        <dbReference type="ARBA" id="ARBA00022741"/>
    </source>
</evidence>
<dbReference type="PANTHER" id="PTHR45992:SF2">
    <property type="entry name" value="EUKARYOTIC ELONGATION FACTOR 2 KINASE"/>
    <property type="match status" value="1"/>
</dbReference>
<gene>
    <name evidence="7" type="ORF">C8R41DRAFT_767163</name>
</gene>
<dbReference type="Proteomes" id="UP001150217">
    <property type="component" value="Unassembled WGS sequence"/>
</dbReference>
<evidence type="ECO:0000256" key="2">
    <source>
        <dbReference type="ARBA" id="ARBA00022679"/>
    </source>
</evidence>
<dbReference type="SUPFAM" id="SSF56112">
    <property type="entry name" value="Protein kinase-like (PK-like)"/>
    <property type="match status" value="1"/>
</dbReference>
<name>A0ABQ8VDC3_9AGAR</name>
<dbReference type="InterPro" id="IPR051852">
    <property type="entry name" value="Alpha-type_PK"/>
</dbReference>
<feature type="non-terminal residue" evidence="7">
    <location>
        <position position="1"/>
    </location>
</feature>
<keyword evidence="4" id="KW-0418">Kinase</keyword>
<dbReference type="InterPro" id="IPR004166">
    <property type="entry name" value="a-kinase_dom"/>
</dbReference>
<accession>A0ABQ8VDC3</accession>
<dbReference type="PROSITE" id="PS51158">
    <property type="entry name" value="ALPHA_KINASE"/>
    <property type="match status" value="1"/>
</dbReference>
<protein>
    <submittedName>
        <fullName evidence="7">Kinase-like domain-containing protein</fullName>
    </submittedName>
</protein>
<evidence type="ECO:0000313" key="8">
    <source>
        <dbReference type="Proteomes" id="UP001150217"/>
    </source>
</evidence>
<dbReference type="EMBL" id="JANVFT010000045">
    <property type="protein sequence ID" value="KAJ4489133.1"/>
    <property type="molecule type" value="Genomic_DNA"/>
</dbReference>